<feature type="domain" description="RNA polymerase sigma factor 70 region 4 type 2" evidence="3">
    <location>
        <begin position="122"/>
        <end position="168"/>
    </location>
</feature>
<organism evidence="4 5">
    <name type="scientific">Sandaracinus amylolyticus</name>
    <dbReference type="NCBI Taxonomy" id="927083"/>
    <lineage>
        <taxon>Bacteria</taxon>
        <taxon>Pseudomonadati</taxon>
        <taxon>Myxococcota</taxon>
        <taxon>Polyangia</taxon>
        <taxon>Polyangiales</taxon>
        <taxon>Sandaracinaceae</taxon>
        <taxon>Sandaracinus</taxon>
    </lineage>
</organism>
<dbReference type="Pfam" id="PF08281">
    <property type="entry name" value="Sigma70_r4_2"/>
    <property type="match status" value="1"/>
</dbReference>
<dbReference type="InterPro" id="IPR036388">
    <property type="entry name" value="WH-like_DNA-bd_sf"/>
</dbReference>
<dbReference type="Gene3D" id="3.10.450.50">
    <property type="match status" value="1"/>
</dbReference>
<evidence type="ECO:0000313" key="5">
    <source>
        <dbReference type="Proteomes" id="UP000034883"/>
    </source>
</evidence>
<dbReference type="Proteomes" id="UP000034883">
    <property type="component" value="Chromosome"/>
</dbReference>
<accession>A0A0F6W8G6</accession>
<evidence type="ECO:0000256" key="1">
    <source>
        <dbReference type="ARBA" id="ARBA00011344"/>
    </source>
</evidence>
<dbReference type="AlphaFoldDB" id="A0A0F6W8G6"/>
<dbReference type="InterPro" id="IPR013249">
    <property type="entry name" value="RNA_pol_sigma70_r4_t2"/>
</dbReference>
<dbReference type="Gene3D" id="1.10.10.10">
    <property type="entry name" value="Winged helix-like DNA-binding domain superfamily/Winged helix DNA-binding domain"/>
    <property type="match status" value="1"/>
</dbReference>
<name>A0A0F6W8G6_9BACT</name>
<feature type="domain" description="RNA polymerase sigma-70 region 2" evidence="2">
    <location>
        <begin position="27"/>
        <end position="87"/>
    </location>
</feature>
<dbReference type="SUPFAM" id="SSF88659">
    <property type="entry name" value="Sigma3 and sigma4 domains of RNA polymerase sigma factors"/>
    <property type="match status" value="1"/>
</dbReference>
<dbReference type="InterPro" id="IPR013325">
    <property type="entry name" value="RNA_pol_sigma_r2"/>
</dbReference>
<dbReference type="PANTHER" id="PTHR30173:SF43">
    <property type="entry name" value="ECF RNA POLYMERASE SIGMA FACTOR SIGI-RELATED"/>
    <property type="match status" value="1"/>
</dbReference>
<evidence type="ECO:0000313" key="4">
    <source>
        <dbReference type="EMBL" id="AKF09990.1"/>
    </source>
</evidence>
<comment type="subunit">
    <text evidence="1">Interacts transiently with the RNA polymerase catalytic core formed by RpoA, RpoB, RpoC and RpoZ (2 alpha, 1 beta, 1 beta' and 1 omega subunit) to form the RNA polymerase holoenzyme that can initiate transcription.</text>
</comment>
<dbReference type="GO" id="GO:0006352">
    <property type="term" value="P:DNA-templated transcription initiation"/>
    <property type="evidence" value="ECO:0007669"/>
    <property type="project" value="InterPro"/>
</dbReference>
<evidence type="ECO:0000259" key="2">
    <source>
        <dbReference type="Pfam" id="PF04542"/>
    </source>
</evidence>
<dbReference type="STRING" id="927083.DB32_007139"/>
<dbReference type="GO" id="GO:0016987">
    <property type="term" value="F:sigma factor activity"/>
    <property type="evidence" value="ECO:0007669"/>
    <property type="project" value="InterPro"/>
</dbReference>
<evidence type="ECO:0000259" key="3">
    <source>
        <dbReference type="Pfam" id="PF08281"/>
    </source>
</evidence>
<dbReference type="InterPro" id="IPR007627">
    <property type="entry name" value="RNA_pol_sigma70_r2"/>
</dbReference>
<dbReference type="SUPFAM" id="SSF54427">
    <property type="entry name" value="NTF2-like"/>
    <property type="match status" value="1"/>
</dbReference>
<keyword evidence="5" id="KW-1185">Reference proteome</keyword>
<gene>
    <name evidence="4" type="ORF">DB32_007139</name>
</gene>
<proteinExistence type="predicted"/>
<protein>
    <submittedName>
        <fullName evidence="4">Putative RNA polymerase sigma factor</fullName>
    </submittedName>
</protein>
<reference evidence="4 5" key="1">
    <citation type="submission" date="2015-03" db="EMBL/GenBank/DDBJ databases">
        <title>Genome assembly of Sandaracinus amylolyticus DSM 53668.</title>
        <authorList>
            <person name="Sharma G."/>
            <person name="Subramanian S."/>
        </authorList>
    </citation>
    <scope>NUCLEOTIDE SEQUENCE [LARGE SCALE GENOMIC DNA]</scope>
    <source>
        <strain evidence="4 5">DSM 53668</strain>
    </source>
</reference>
<dbReference type="Pfam" id="PF04542">
    <property type="entry name" value="Sigma70_r2"/>
    <property type="match status" value="1"/>
</dbReference>
<sequence>MHVVPSVIEIEENDGMEQLAERWLADRDHLRAVAYRMLGSASEADDAVQEAWIRVSRADTSEVENLRGWLTTVVARVCLDMLRSRKSRREDALDGHAERVGEGDPEAELALADSVGVALLIVLETLPPAERVAFVLHDLFDVSFDEIARIVDRSEVAARQLASRARRRVQGAPRPDDAAIARQRAVVEAFVAAARGGSIDALLAVLDPDVVLRADRAAVPAGAETEARGAEVVARRASQARARHGTLAVVDGAVGIVVAPRGVLRGVLTFTFAHDRITSVEVIADPERLRALDISVLPA</sequence>
<dbReference type="GO" id="GO:0003677">
    <property type="term" value="F:DNA binding"/>
    <property type="evidence" value="ECO:0007669"/>
    <property type="project" value="InterPro"/>
</dbReference>
<dbReference type="SUPFAM" id="SSF88946">
    <property type="entry name" value="Sigma2 domain of RNA polymerase sigma factors"/>
    <property type="match status" value="1"/>
</dbReference>
<dbReference type="PANTHER" id="PTHR30173">
    <property type="entry name" value="SIGMA 19 FACTOR"/>
    <property type="match status" value="1"/>
</dbReference>
<dbReference type="EMBL" id="CP011125">
    <property type="protein sequence ID" value="AKF09990.1"/>
    <property type="molecule type" value="Genomic_DNA"/>
</dbReference>
<dbReference type="InterPro" id="IPR052704">
    <property type="entry name" value="ECF_Sigma-70_Domain"/>
</dbReference>
<dbReference type="Gene3D" id="1.10.1740.10">
    <property type="match status" value="1"/>
</dbReference>
<dbReference type="InterPro" id="IPR013324">
    <property type="entry name" value="RNA_pol_sigma_r3/r4-like"/>
</dbReference>
<dbReference type="InterPro" id="IPR032710">
    <property type="entry name" value="NTF2-like_dom_sf"/>
</dbReference>
<dbReference type="KEGG" id="samy:DB32_007139"/>
<dbReference type="InterPro" id="IPR014284">
    <property type="entry name" value="RNA_pol_sigma-70_dom"/>
</dbReference>
<dbReference type="NCBIfam" id="TIGR02937">
    <property type="entry name" value="sigma70-ECF"/>
    <property type="match status" value="1"/>
</dbReference>